<reference evidence="2 3" key="1">
    <citation type="submission" date="2015-09" db="EMBL/GenBank/DDBJ databases">
        <title>Genome announcement of multiple Pseudomonas syringae strains.</title>
        <authorList>
            <person name="Thakur S."/>
            <person name="Wang P.W."/>
            <person name="Gong Y."/>
            <person name="Weir B.S."/>
            <person name="Guttman D.S."/>
        </authorList>
    </citation>
    <scope>NUCLEOTIDE SEQUENCE [LARGE SCALE GENOMIC DNA]</scope>
    <source>
        <strain evidence="2 3">ICMP9151</strain>
    </source>
</reference>
<comment type="caution">
    <text evidence="2">The sequence shown here is derived from an EMBL/GenBank/DDBJ whole genome shotgun (WGS) entry which is preliminary data.</text>
</comment>
<keyword evidence="1" id="KW-0812">Transmembrane</keyword>
<evidence type="ECO:0000313" key="2">
    <source>
        <dbReference type="EMBL" id="KPZ07018.1"/>
    </source>
</evidence>
<feature type="transmembrane region" description="Helical" evidence="1">
    <location>
        <begin position="82"/>
        <end position="99"/>
    </location>
</feature>
<dbReference type="AlphaFoldDB" id="A0AA40P8R7"/>
<organism evidence="2 3">
    <name type="scientific">Pseudomonas tremae</name>
    <dbReference type="NCBI Taxonomy" id="200454"/>
    <lineage>
        <taxon>Bacteria</taxon>
        <taxon>Pseudomonadati</taxon>
        <taxon>Pseudomonadota</taxon>
        <taxon>Gammaproteobacteria</taxon>
        <taxon>Pseudomonadales</taxon>
        <taxon>Pseudomonadaceae</taxon>
        <taxon>Pseudomonas</taxon>
    </lineage>
</organism>
<dbReference type="Proteomes" id="UP000050523">
    <property type="component" value="Unassembled WGS sequence"/>
</dbReference>
<proteinExistence type="predicted"/>
<dbReference type="EMBL" id="LJRO01000041">
    <property type="protein sequence ID" value="KPZ07018.1"/>
    <property type="molecule type" value="Genomic_DNA"/>
</dbReference>
<feature type="transmembrane region" description="Helical" evidence="1">
    <location>
        <begin position="57"/>
        <end position="76"/>
    </location>
</feature>
<protein>
    <submittedName>
        <fullName evidence="2">Uncharacterized protein</fullName>
    </submittedName>
</protein>
<name>A0AA40P8R7_9PSED</name>
<sequence>MDAIDRLASSVNTRRPILQALIERCVEEDSMMNKPLSGVQMNPWRDTSADQVHSTSVALYLIAVPLFILATLLILNGLFSESLSSVAIGVIGMVAALAFQRKDAARISQTQSRSDD</sequence>
<evidence type="ECO:0000313" key="3">
    <source>
        <dbReference type="Proteomes" id="UP000050523"/>
    </source>
</evidence>
<accession>A0AA40P8R7</accession>
<keyword evidence="1" id="KW-1133">Transmembrane helix</keyword>
<gene>
    <name evidence="2" type="ORF">ALO43_100172</name>
</gene>
<evidence type="ECO:0000256" key="1">
    <source>
        <dbReference type="SAM" id="Phobius"/>
    </source>
</evidence>
<keyword evidence="1" id="KW-0472">Membrane</keyword>